<feature type="region of interest" description="Disordered" evidence="3">
    <location>
        <begin position="340"/>
        <end position="379"/>
    </location>
</feature>
<keyword evidence="1 2" id="KW-0728">SH3 domain</keyword>
<evidence type="ECO:0000256" key="2">
    <source>
        <dbReference type="PROSITE-ProRule" id="PRU00192"/>
    </source>
</evidence>
<evidence type="ECO:0000256" key="1">
    <source>
        <dbReference type="ARBA" id="ARBA00022443"/>
    </source>
</evidence>
<protein>
    <recommendedName>
        <fullName evidence="4">SH3 domain-containing protein</fullName>
    </recommendedName>
</protein>
<dbReference type="SUPFAM" id="SSF50044">
    <property type="entry name" value="SH3-domain"/>
    <property type="match status" value="2"/>
</dbReference>
<dbReference type="InterPro" id="IPR051864">
    <property type="entry name" value="NCF2_NOXA1"/>
</dbReference>
<evidence type="ECO:0000259" key="4">
    <source>
        <dbReference type="PROSITE" id="PS50002"/>
    </source>
</evidence>
<feature type="compositionally biased region" description="Polar residues" evidence="3">
    <location>
        <begin position="355"/>
        <end position="367"/>
    </location>
</feature>
<dbReference type="PRINTS" id="PR00452">
    <property type="entry name" value="SH3DOMAIN"/>
</dbReference>
<gene>
    <name evidence="5" type="ORF">QQF64_028032</name>
</gene>
<dbReference type="SUPFAM" id="SSF54277">
    <property type="entry name" value="CAD &amp; PB1 domains"/>
    <property type="match status" value="1"/>
</dbReference>
<organism evidence="5 6">
    <name type="scientific">Cirrhinus molitorella</name>
    <name type="common">mud carp</name>
    <dbReference type="NCBI Taxonomy" id="172907"/>
    <lineage>
        <taxon>Eukaryota</taxon>
        <taxon>Metazoa</taxon>
        <taxon>Chordata</taxon>
        <taxon>Craniata</taxon>
        <taxon>Vertebrata</taxon>
        <taxon>Euteleostomi</taxon>
        <taxon>Actinopterygii</taxon>
        <taxon>Neopterygii</taxon>
        <taxon>Teleostei</taxon>
        <taxon>Ostariophysi</taxon>
        <taxon>Cypriniformes</taxon>
        <taxon>Cyprinidae</taxon>
        <taxon>Labeoninae</taxon>
        <taxon>Labeonini</taxon>
        <taxon>Cirrhinus</taxon>
    </lineage>
</organism>
<keyword evidence="6" id="KW-1185">Reference proteome</keyword>
<evidence type="ECO:0000313" key="5">
    <source>
        <dbReference type="EMBL" id="KAL1275218.1"/>
    </source>
</evidence>
<dbReference type="Gene3D" id="2.30.30.40">
    <property type="entry name" value="SH3 Domains"/>
    <property type="match status" value="1"/>
</dbReference>
<dbReference type="Pfam" id="PF00018">
    <property type="entry name" value="SH3_1"/>
    <property type="match status" value="1"/>
</dbReference>
<dbReference type="Proteomes" id="UP001558613">
    <property type="component" value="Unassembled WGS sequence"/>
</dbReference>
<feature type="compositionally biased region" description="Pro residues" evidence="3">
    <location>
        <begin position="343"/>
        <end position="354"/>
    </location>
</feature>
<dbReference type="EMBL" id="JAYMGO010000005">
    <property type="protein sequence ID" value="KAL1275218.1"/>
    <property type="molecule type" value="Genomic_DNA"/>
</dbReference>
<feature type="domain" description="SH3" evidence="4">
    <location>
        <begin position="482"/>
        <end position="541"/>
    </location>
</feature>
<accession>A0ABR3NE28</accession>
<evidence type="ECO:0000256" key="3">
    <source>
        <dbReference type="SAM" id="MobiDB-lite"/>
    </source>
</evidence>
<proteinExistence type="predicted"/>
<dbReference type="PANTHER" id="PTHR15175">
    <property type="entry name" value="NEUTROPHIL CYTOSOLIC FACTOR 2, NEUTROPHIL NADPH OXIDASE FACTOR 2"/>
    <property type="match status" value="1"/>
</dbReference>
<dbReference type="Gene3D" id="3.10.20.90">
    <property type="entry name" value="Phosphatidylinositol 3-kinase Catalytic Subunit, Chain A, domain 1"/>
    <property type="match status" value="1"/>
</dbReference>
<name>A0ABR3NE28_9TELE</name>
<dbReference type="InterPro" id="IPR001452">
    <property type="entry name" value="SH3_domain"/>
</dbReference>
<comment type="caution">
    <text evidence="5">The sequence shown here is derived from an EMBL/GenBank/DDBJ whole genome shotgun (WGS) entry which is preliminary data.</text>
</comment>
<dbReference type="Gene3D" id="1.25.40.10">
    <property type="entry name" value="Tetratricopeptide repeat domain"/>
    <property type="match status" value="1"/>
</dbReference>
<sequence>MRATLVFNGRSLLEISSSSRFISVCFCAVRAMLYTELLKLWDEAVRAIDGRDWHGALAKLNQITDHSCRTMFVVASTHIALGQVDLAIKALDQVIAKDSCLAVGFFQRSAVHMMANRLEEALSDCIWAQKNMRENPVIDYKQLGLRYKMYSWQVLYNAAAVHSRLQQWNKARDILTAASQERGAGKSNLIDTALEAISRKEILEPILVPEGEVFRPRKQEVEQLKPRDFLGEAKVITSLIPNDDFGGFDPLRPQKPGYYEPKVEDGKDSRYRIMKSAHVAKGAGELTLPAGAEVFLYSDDDKDGLAIVIYDGKRGLVPNFLLEPMVKKSKAKNKRIELANGIPHPPALKPPNRPQGPSQRSLGASHTSSSPPPLPPAVGCSARVSALQASPQESGSVIVKVHYTYSMALRVPSETSFRDLQDKITEKLGQPAMNVRLRHRKDGSRALTPVSGGDRLDSLEGVAESGRAQIWCQNEDPLANRTILYQMVALYDYNAQGPEDLEFSEGDTVDILSEVNDEWLEGHVAGNIGIFPRSFAHRDTDSISGTSTD</sequence>
<dbReference type="PANTHER" id="PTHR15175:SF4">
    <property type="entry name" value="NADPH OXIDASE ACTIVATOR 1"/>
    <property type="match status" value="1"/>
</dbReference>
<reference evidence="5 6" key="1">
    <citation type="submission" date="2023-09" db="EMBL/GenBank/DDBJ databases">
        <authorList>
            <person name="Wang M."/>
        </authorList>
    </citation>
    <scope>NUCLEOTIDE SEQUENCE [LARGE SCALE GENOMIC DNA]</scope>
    <source>
        <strain evidence="5">GT-2023</strain>
        <tissue evidence="5">Liver</tissue>
    </source>
</reference>
<evidence type="ECO:0000313" key="6">
    <source>
        <dbReference type="Proteomes" id="UP001558613"/>
    </source>
</evidence>
<dbReference type="SUPFAM" id="SSF48452">
    <property type="entry name" value="TPR-like"/>
    <property type="match status" value="1"/>
</dbReference>
<dbReference type="InterPro" id="IPR036028">
    <property type="entry name" value="SH3-like_dom_sf"/>
</dbReference>
<dbReference type="PROSITE" id="PS50002">
    <property type="entry name" value="SH3"/>
    <property type="match status" value="1"/>
</dbReference>
<dbReference type="PRINTS" id="PR00499">
    <property type="entry name" value="P67PHOX"/>
</dbReference>
<dbReference type="InterPro" id="IPR011990">
    <property type="entry name" value="TPR-like_helical_dom_sf"/>
</dbReference>
<dbReference type="SMART" id="SM00326">
    <property type="entry name" value="SH3"/>
    <property type="match status" value="2"/>
</dbReference>